<evidence type="ECO:0000256" key="5">
    <source>
        <dbReference type="SAM" id="Coils"/>
    </source>
</evidence>
<dbReference type="InterPro" id="IPR003594">
    <property type="entry name" value="HATPase_dom"/>
</dbReference>
<dbReference type="KEGG" id="pfer:IRI77_19415"/>
<keyword evidence="4" id="KW-0418">Kinase</keyword>
<dbReference type="InterPro" id="IPR013656">
    <property type="entry name" value="PAS_4"/>
</dbReference>
<name>A0A7S7NL03_PALFE</name>
<keyword evidence="6" id="KW-0472">Membrane</keyword>
<keyword evidence="10" id="KW-1185">Reference proteome</keyword>
<keyword evidence="6" id="KW-1133">Transmembrane helix</keyword>
<feature type="transmembrane region" description="Helical" evidence="6">
    <location>
        <begin position="35"/>
        <end position="53"/>
    </location>
</feature>
<dbReference type="PANTHER" id="PTHR43047">
    <property type="entry name" value="TWO-COMPONENT HISTIDINE PROTEIN KINASE"/>
    <property type="match status" value="1"/>
</dbReference>
<comment type="catalytic activity">
    <reaction evidence="1">
        <text>ATP + protein L-histidine = ADP + protein N-phospho-L-histidine.</text>
        <dbReference type="EC" id="2.7.13.3"/>
    </reaction>
</comment>
<feature type="domain" description="PAS" evidence="8">
    <location>
        <begin position="147"/>
        <end position="209"/>
    </location>
</feature>
<evidence type="ECO:0000256" key="2">
    <source>
        <dbReference type="ARBA" id="ARBA00012438"/>
    </source>
</evidence>
<feature type="coiled-coil region" evidence="5">
    <location>
        <begin position="130"/>
        <end position="157"/>
    </location>
</feature>
<evidence type="ECO:0000256" key="6">
    <source>
        <dbReference type="SAM" id="Phobius"/>
    </source>
</evidence>
<evidence type="ECO:0000313" key="10">
    <source>
        <dbReference type="Proteomes" id="UP000593892"/>
    </source>
</evidence>
<keyword evidence="6" id="KW-0812">Transmembrane</keyword>
<protein>
    <recommendedName>
        <fullName evidence="2">histidine kinase</fullName>
        <ecNumber evidence="2">2.7.13.3</ecNumber>
    </recommendedName>
</protein>
<evidence type="ECO:0000256" key="4">
    <source>
        <dbReference type="ARBA" id="ARBA00022777"/>
    </source>
</evidence>
<dbReference type="SUPFAM" id="SSF55785">
    <property type="entry name" value="PYP-like sensor domain (PAS domain)"/>
    <property type="match status" value="1"/>
</dbReference>
<feature type="domain" description="Histidine kinase" evidence="7">
    <location>
        <begin position="279"/>
        <end position="480"/>
    </location>
</feature>
<dbReference type="InterPro" id="IPR005467">
    <property type="entry name" value="His_kinase_dom"/>
</dbReference>
<dbReference type="SUPFAM" id="SSF55874">
    <property type="entry name" value="ATPase domain of HSP90 chaperone/DNA topoisomerase II/histidine kinase"/>
    <property type="match status" value="1"/>
</dbReference>
<dbReference type="InterPro" id="IPR000014">
    <property type="entry name" value="PAS"/>
</dbReference>
<feature type="transmembrane region" description="Helical" evidence="6">
    <location>
        <begin position="60"/>
        <end position="86"/>
    </location>
</feature>
<feature type="transmembrane region" description="Helical" evidence="6">
    <location>
        <begin position="106"/>
        <end position="124"/>
    </location>
</feature>
<reference evidence="9 10" key="1">
    <citation type="submission" date="2020-10" db="EMBL/GenBank/DDBJ databases">
        <title>Complete genome sequence of Paludibaculum fermentans P105T, a facultatively anaerobic acidobacterium capable of dissimilatory Fe(III) reduction.</title>
        <authorList>
            <person name="Dedysh S.N."/>
            <person name="Beletsky A.V."/>
            <person name="Kulichevskaya I.S."/>
            <person name="Mardanov A.V."/>
            <person name="Ravin N.V."/>
        </authorList>
    </citation>
    <scope>NUCLEOTIDE SEQUENCE [LARGE SCALE GENOMIC DNA]</scope>
    <source>
        <strain evidence="9 10">P105</strain>
    </source>
</reference>
<accession>A0A7S7NL03</accession>
<dbReference type="EC" id="2.7.13.3" evidence="2"/>
<dbReference type="PROSITE" id="PS50112">
    <property type="entry name" value="PAS"/>
    <property type="match status" value="1"/>
</dbReference>
<organism evidence="9 10">
    <name type="scientific">Paludibaculum fermentans</name>
    <dbReference type="NCBI Taxonomy" id="1473598"/>
    <lineage>
        <taxon>Bacteria</taxon>
        <taxon>Pseudomonadati</taxon>
        <taxon>Acidobacteriota</taxon>
        <taxon>Terriglobia</taxon>
        <taxon>Bryobacterales</taxon>
        <taxon>Bryobacteraceae</taxon>
        <taxon>Paludibaculum</taxon>
    </lineage>
</organism>
<gene>
    <name evidence="9" type="ORF">IRI77_19415</name>
</gene>
<dbReference type="Gene3D" id="3.30.565.10">
    <property type="entry name" value="Histidine kinase-like ATPase, C-terminal domain"/>
    <property type="match status" value="1"/>
</dbReference>
<keyword evidence="5" id="KW-0175">Coiled coil</keyword>
<dbReference type="Proteomes" id="UP000593892">
    <property type="component" value="Chromosome"/>
</dbReference>
<dbReference type="GO" id="GO:0005886">
    <property type="term" value="C:plasma membrane"/>
    <property type="evidence" value="ECO:0007669"/>
    <property type="project" value="TreeGrafter"/>
</dbReference>
<dbReference type="Pfam" id="PF02518">
    <property type="entry name" value="HATPase_c"/>
    <property type="match status" value="1"/>
</dbReference>
<evidence type="ECO:0000259" key="7">
    <source>
        <dbReference type="PROSITE" id="PS50109"/>
    </source>
</evidence>
<dbReference type="PANTHER" id="PTHR43047:SF72">
    <property type="entry name" value="OSMOSENSING HISTIDINE PROTEIN KINASE SLN1"/>
    <property type="match status" value="1"/>
</dbReference>
<dbReference type="GO" id="GO:0000155">
    <property type="term" value="F:phosphorelay sensor kinase activity"/>
    <property type="evidence" value="ECO:0007669"/>
    <property type="project" value="TreeGrafter"/>
</dbReference>
<dbReference type="EMBL" id="CP063849">
    <property type="protein sequence ID" value="QOY85019.1"/>
    <property type="molecule type" value="Genomic_DNA"/>
</dbReference>
<dbReference type="InterPro" id="IPR036890">
    <property type="entry name" value="HATPase_C_sf"/>
</dbReference>
<dbReference type="RefSeq" id="WP_194446689.1">
    <property type="nucleotide sequence ID" value="NZ_CP063849.1"/>
</dbReference>
<dbReference type="AlphaFoldDB" id="A0A7S7NL03"/>
<keyword evidence="3" id="KW-0808">Transferase</keyword>
<sequence>MSRETRIQTEDPLQEEVGNSSFSLARVFEAPRRTIVVWTLAISLFIILLDGWIDTNVSIGILYLIPMLLVSFILSRFQILCLALVYSLLKEHLSPFGWELESIARIGYAFIGFAGAGLFANEVVRSRRMALQYSRELQEQIQRRKEAENQMLTLIESSPAAIITLDAEGRVDLANQAAHELLVVPMGSLYGERIRKYLPVMADLLQATDGDLPYRTATNARGRRANGESFLACVWFATYPTRAGKRLAAIITDASDDLRDWQETSLQNLLRSTRVLVGSVSHEIRNVCAAISVVHANLGRIPGVDKSEDYTALGTLAQGLARLATVELHSAGDQELSTSSLETLLEEFRIVVEPTLDAEEIELELEIPENLPPVVGDHHGLLQVFLNLSRNSVRAMEHSDQRRMRIDVQVSGHTVEVRFRDSGPGVKNPDRLFQAFQQGADAVGLGLFVSRAIVRANEGELYHEPSESGCTMCVRLKPHLTPDQAGDLQNTEITA</sequence>
<evidence type="ECO:0000259" key="8">
    <source>
        <dbReference type="PROSITE" id="PS50112"/>
    </source>
</evidence>
<evidence type="ECO:0000313" key="9">
    <source>
        <dbReference type="EMBL" id="QOY85019.1"/>
    </source>
</evidence>
<dbReference type="GO" id="GO:0009927">
    <property type="term" value="F:histidine phosphotransfer kinase activity"/>
    <property type="evidence" value="ECO:0007669"/>
    <property type="project" value="TreeGrafter"/>
</dbReference>
<evidence type="ECO:0000256" key="3">
    <source>
        <dbReference type="ARBA" id="ARBA00022679"/>
    </source>
</evidence>
<dbReference type="Pfam" id="PF08448">
    <property type="entry name" value="PAS_4"/>
    <property type="match status" value="1"/>
</dbReference>
<proteinExistence type="predicted"/>
<dbReference type="InterPro" id="IPR035965">
    <property type="entry name" value="PAS-like_dom_sf"/>
</dbReference>
<dbReference type="Gene3D" id="3.30.450.20">
    <property type="entry name" value="PAS domain"/>
    <property type="match status" value="1"/>
</dbReference>
<evidence type="ECO:0000256" key="1">
    <source>
        <dbReference type="ARBA" id="ARBA00000085"/>
    </source>
</evidence>
<dbReference type="PROSITE" id="PS50109">
    <property type="entry name" value="HIS_KIN"/>
    <property type="match status" value="1"/>
</dbReference>
<dbReference type="SMART" id="SM00387">
    <property type="entry name" value="HATPase_c"/>
    <property type="match status" value="1"/>
</dbReference>